<dbReference type="STRING" id="313628.LNTAR_11831"/>
<evidence type="ECO:0000313" key="3">
    <source>
        <dbReference type="EMBL" id="EDM28041.1"/>
    </source>
</evidence>
<dbReference type="AlphaFoldDB" id="A6DJG7"/>
<dbReference type="RefSeq" id="WP_007278038.1">
    <property type="nucleotide sequence ID" value="NZ_ABCK01000006.1"/>
</dbReference>
<proteinExistence type="predicted"/>
<keyword evidence="1" id="KW-0175">Coiled coil</keyword>
<dbReference type="PANTHER" id="PTHR32309:SF13">
    <property type="entry name" value="FERRIC ENTEROBACTIN TRANSPORT PROTEIN FEPE"/>
    <property type="match status" value="1"/>
</dbReference>
<keyword evidence="4" id="KW-1185">Reference proteome</keyword>
<keyword evidence="2" id="KW-0472">Membrane</keyword>
<name>A6DJG7_9BACT</name>
<dbReference type="Proteomes" id="UP000004947">
    <property type="component" value="Unassembled WGS sequence"/>
</dbReference>
<sequence>MEFRKNNIDRPVQKSLSFNSLIKSKGHDDSHEGSVVDKGLNIPRTQHTDMGMNSTKDILTDISGRHPFQDKVFKGFDRKNIFANFDWMSILIDIKKRLPYLIVFIIMMTGVAIYFTYTKWGSKQVYVAHSKMLYKEIKFESKQVLPTSTSLAMLQHKELLKNALIRLPEYKTISELKAAINVIFDKKSKLINIEVTSRNEGQAINTANILAELGIASSKNYYYRHFQEKYSNLSNQVKLTEQDMIVQDRLIAQAMKKNGALNTRGQYRIIMEAMSLQERNLLEAKIDYKKQQVQLEVLKAEYAKMPDEVVRNSYEDNPLKAQLTNTKMSLFNAQSIYGEGNPKILAIQEKIEGLKKQLASQDIKSTLQKVYMPNTRKQEVYMEIARSEGQLKSAMNRIESIQLNLEQQKKELYAVPEKEMKLDDTLRKREATAQLLDVLRKKQQDVEIMMKSEIKDLTLYEFSDQASLIQPIKLLALVPGTVVLTCLISFMYLLINCVLDQSIKTKKQLDINFNIPCVMQLTESHNLEKNMFKEFAKLVGMNNPQSLNNVICLQSQTDCDASENLVKFLTAKNKSVLMITYSHNFEASDRTPSWDLAMDSNEESLIDTAHITSEGQVLFTGLLDRLKKLSYDYDFIIVSLTTEEIDKAQLGIINFADWYFYVVDACHTKRANLLQKLKEMEFKGICPEGFILDKVKEPLLQV</sequence>
<evidence type="ECO:0000256" key="1">
    <source>
        <dbReference type="SAM" id="Coils"/>
    </source>
</evidence>
<dbReference type="PANTHER" id="PTHR32309">
    <property type="entry name" value="TYROSINE-PROTEIN KINASE"/>
    <property type="match status" value="1"/>
</dbReference>
<keyword evidence="2" id="KW-1133">Transmembrane helix</keyword>
<reference evidence="3 4" key="1">
    <citation type="journal article" date="2010" name="J. Bacteriol.">
        <title>Genome sequence of Lentisphaera araneosa HTCC2155T, the type species of the order Lentisphaerales in the phylum Lentisphaerae.</title>
        <authorList>
            <person name="Thrash J.C."/>
            <person name="Cho J.C."/>
            <person name="Vergin K.L."/>
            <person name="Morris R.M."/>
            <person name="Giovannoni S.J."/>
        </authorList>
    </citation>
    <scope>NUCLEOTIDE SEQUENCE [LARGE SCALE GENOMIC DNA]</scope>
    <source>
        <strain evidence="3 4">HTCC2155</strain>
    </source>
</reference>
<dbReference type="InterPro" id="IPR050445">
    <property type="entry name" value="Bact_polysacc_biosynth/exp"/>
</dbReference>
<organism evidence="3 4">
    <name type="scientific">Lentisphaera araneosa HTCC2155</name>
    <dbReference type="NCBI Taxonomy" id="313628"/>
    <lineage>
        <taxon>Bacteria</taxon>
        <taxon>Pseudomonadati</taxon>
        <taxon>Lentisphaerota</taxon>
        <taxon>Lentisphaeria</taxon>
        <taxon>Lentisphaerales</taxon>
        <taxon>Lentisphaeraceae</taxon>
        <taxon>Lentisphaera</taxon>
    </lineage>
</organism>
<dbReference type="EMBL" id="ABCK01000006">
    <property type="protein sequence ID" value="EDM28041.1"/>
    <property type="molecule type" value="Genomic_DNA"/>
</dbReference>
<feature type="coiled-coil region" evidence="1">
    <location>
        <begin position="384"/>
        <end position="411"/>
    </location>
</feature>
<feature type="transmembrane region" description="Helical" evidence="2">
    <location>
        <begin position="98"/>
        <end position="117"/>
    </location>
</feature>
<accession>A6DJG7</accession>
<feature type="transmembrane region" description="Helical" evidence="2">
    <location>
        <begin position="474"/>
        <end position="499"/>
    </location>
</feature>
<dbReference type="GO" id="GO:0004713">
    <property type="term" value="F:protein tyrosine kinase activity"/>
    <property type="evidence" value="ECO:0007669"/>
    <property type="project" value="TreeGrafter"/>
</dbReference>
<evidence type="ECO:0000313" key="4">
    <source>
        <dbReference type="Proteomes" id="UP000004947"/>
    </source>
</evidence>
<protein>
    <submittedName>
        <fullName evidence="3">Chain length regulator</fullName>
    </submittedName>
</protein>
<gene>
    <name evidence="3" type="ORF">LNTAR_11831</name>
</gene>
<dbReference type="GO" id="GO:0005886">
    <property type="term" value="C:plasma membrane"/>
    <property type="evidence" value="ECO:0007669"/>
    <property type="project" value="TreeGrafter"/>
</dbReference>
<evidence type="ECO:0000256" key="2">
    <source>
        <dbReference type="SAM" id="Phobius"/>
    </source>
</evidence>
<comment type="caution">
    <text evidence="3">The sequence shown here is derived from an EMBL/GenBank/DDBJ whole genome shotgun (WGS) entry which is preliminary data.</text>
</comment>
<keyword evidence="2" id="KW-0812">Transmembrane</keyword>